<keyword evidence="3" id="KW-0274">FAD</keyword>
<dbReference type="InterPro" id="IPR036188">
    <property type="entry name" value="FAD/NAD-bd_sf"/>
</dbReference>
<evidence type="ECO:0000256" key="2">
    <source>
        <dbReference type="ARBA" id="ARBA00022630"/>
    </source>
</evidence>
<reference evidence="7" key="1">
    <citation type="submission" date="2022-11" db="EMBL/GenBank/DDBJ databases">
        <authorList>
            <person name="Petersen C."/>
        </authorList>
    </citation>
    <scope>NUCLEOTIDE SEQUENCE</scope>
    <source>
        <strain evidence="7">IBT 34128</strain>
    </source>
</reference>
<dbReference type="GO" id="GO:0071949">
    <property type="term" value="F:FAD binding"/>
    <property type="evidence" value="ECO:0007669"/>
    <property type="project" value="InterPro"/>
</dbReference>
<evidence type="ECO:0000313" key="8">
    <source>
        <dbReference type="Proteomes" id="UP001141434"/>
    </source>
</evidence>
<dbReference type="RefSeq" id="XP_056512094.1">
    <property type="nucleotide sequence ID" value="XM_056654067.1"/>
</dbReference>
<dbReference type="GeneID" id="81393235"/>
<dbReference type="OrthoDB" id="420606at2759"/>
<feature type="domain" description="FAD-binding" evidence="6">
    <location>
        <begin position="34"/>
        <end position="282"/>
    </location>
</feature>
<proteinExistence type="inferred from homology"/>
<dbReference type="GO" id="GO:0004497">
    <property type="term" value="F:monooxygenase activity"/>
    <property type="evidence" value="ECO:0007669"/>
    <property type="project" value="UniProtKB-KW"/>
</dbReference>
<name>A0A9W9KCY0_9EURO</name>
<keyword evidence="4" id="KW-0560">Oxidoreductase</keyword>
<evidence type="ECO:0000256" key="5">
    <source>
        <dbReference type="ARBA" id="ARBA00023033"/>
    </source>
</evidence>
<dbReference type="Pfam" id="PF01494">
    <property type="entry name" value="FAD_binding_3"/>
    <property type="match status" value="1"/>
</dbReference>
<comment type="caution">
    <text evidence="7">The sequence shown here is derived from an EMBL/GenBank/DDBJ whole genome shotgun (WGS) entry which is preliminary data.</text>
</comment>
<dbReference type="EMBL" id="JAPMSZ010000005">
    <property type="protein sequence ID" value="KAJ5101263.1"/>
    <property type="molecule type" value="Genomic_DNA"/>
</dbReference>
<protein>
    <recommendedName>
        <fullName evidence="6">FAD-binding domain-containing protein</fullName>
    </recommendedName>
</protein>
<evidence type="ECO:0000313" key="7">
    <source>
        <dbReference type="EMBL" id="KAJ5101263.1"/>
    </source>
</evidence>
<evidence type="ECO:0000256" key="1">
    <source>
        <dbReference type="ARBA" id="ARBA00007992"/>
    </source>
</evidence>
<dbReference type="PRINTS" id="PR00420">
    <property type="entry name" value="RNGMNOXGNASE"/>
</dbReference>
<dbReference type="InterPro" id="IPR050493">
    <property type="entry name" value="FAD-dep_Monooxygenase_BioMet"/>
</dbReference>
<keyword evidence="2" id="KW-0285">Flavoprotein</keyword>
<evidence type="ECO:0000256" key="3">
    <source>
        <dbReference type="ARBA" id="ARBA00022827"/>
    </source>
</evidence>
<dbReference type="PANTHER" id="PTHR13789">
    <property type="entry name" value="MONOOXYGENASE"/>
    <property type="match status" value="1"/>
</dbReference>
<reference evidence="7" key="2">
    <citation type="journal article" date="2023" name="IMA Fungus">
        <title>Comparative genomic study of the Penicillium genus elucidates a diverse pangenome and 15 lateral gene transfer events.</title>
        <authorList>
            <person name="Petersen C."/>
            <person name="Sorensen T."/>
            <person name="Nielsen M.R."/>
            <person name="Sondergaard T.E."/>
            <person name="Sorensen J.L."/>
            <person name="Fitzpatrick D.A."/>
            <person name="Frisvad J.C."/>
            <person name="Nielsen K.L."/>
        </authorList>
    </citation>
    <scope>NUCLEOTIDE SEQUENCE</scope>
    <source>
        <strain evidence="7">IBT 34128</strain>
    </source>
</reference>
<comment type="similarity">
    <text evidence="1">Belongs to the paxM FAD-dependent monooxygenase family.</text>
</comment>
<dbReference type="PANTHER" id="PTHR13789:SF306">
    <property type="entry name" value="HYDROXYLASE, PUTATIVE-RELATED"/>
    <property type="match status" value="1"/>
</dbReference>
<keyword evidence="5" id="KW-0503">Monooxygenase</keyword>
<dbReference type="Proteomes" id="UP001141434">
    <property type="component" value="Unassembled WGS sequence"/>
</dbReference>
<dbReference type="InterPro" id="IPR002938">
    <property type="entry name" value="FAD-bd"/>
</dbReference>
<gene>
    <name evidence="7" type="ORF">NUU61_003485</name>
</gene>
<keyword evidence="8" id="KW-1185">Reference proteome</keyword>
<organism evidence="7 8">
    <name type="scientific">Penicillium alfredii</name>
    <dbReference type="NCBI Taxonomy" id="1506179"/>
    <lineage>
        <taxon>Eukaryota</taxon>
        <taxon>Fungi</taxon>
        <taxon>Dikarya</taxon>
        <taxon>Ascomycota</taxon>
        <taxon>Pezizomycotina</taxon>
        <taxon>Eurotiomycetes</taxon>
        <taxon>Eurotiomycetidae</taxon>
        <taxon>Eurotiales</taxon>
        <taxon>Aspergillaceae</taxon>
        <taxon>Penicillium</taxon>
    </lineage>
</organism>
<dbReference type="SUPFAM" id="SSF54373">
    <property type="entry name" value="FAD-linked reductases, C-terminal domain"/>
    <property type="match status" value="1"/>
</dbReference>
<dbReference type="AlphaFoldDB" id="A0A9W9KCY0"/>
<evidence type="ECO:0000256" key="4">
    <source>
        <dbReference type="ARBA" id="ARBA00023002"/>
    </source>
</evidence>
<dbReference type="SUPFAM" id="SSF51905">
    <property type="entry name" value="FAD/NAD(P)-binding domain"/>
    <property type="match status" value="1"/>
</dbReference>
<sequence>MRRWQNGQVIGHTRLYPEFRENFDAPYWVIHRAHFHQAMHDLAVDLGVTVRLASKVVSYDVDEPSITLDDDSKVFADLVVAADGVNSTARKVVLGADHPPQRTGFAAYRAVVDIDRMQGDPEVSWLLEKPAFNLWSLKLGDNRHVMTYVIGAGKSFNMVLSHPDSGDSSQWNLNPEETLQNMRNEFQDWDPVLTRIIGMIDKALKWPLFSGATMNRWVSGNLIVLGDAAHAMLPYMSQGAAIAVEDGIALARALKNIQSREDIPHALSVCERVRVDRAQKMQEASLLNGKLWHFADGPRQRARDEAMEPEVAGRPFSFSPNQWSDPATQMWCYSYDAEREIDREIPASPLQRNASTIAPNITPFTIKVQGPHRESEESHQQHLQDQIHSIPRDAMVLGIEEDTPSSRSINLETLEILEDDAVDTLIGMSAALPHLIEILKTLHIRSTHGLDFQFIAEDAFREILRRMENLQTLRLSVGEIFNDSSYLPTLHKYLPPNLTSFYFRGPVSLCQSEHWADWPNAFESPGFLPNLETMGFVLDLQYEPDTGFKDKTECCAPEDLLHAARRACELVYETARRRNIQVKKLPNEPTSHLRPVDHRW</sequence>
<evidence type="ECO:0000259" key="6">
    <source>
        <dbReference type="Pfam" id="PF01494"/>
    </source>
</evidence>
<dbReference type="Gene3D" id="3.50.50.60">
    <property type="entry name" value="FAD/NAD(P)-binding domain"/>
    <property type="match status" value="1"/>
</dbReference>
<accession>A0A9W9KCY0</accession>